<feature type="compositionally biased region" description="Polar residues" evidence="1">
    <location>
        <begin position="1"/>
        <end position="13"/>
    </location>
</feature>
<evidence type="ECO:0000313" key="2">
    <source>
        <dbReference type="EMBL" id="KAJ8402683.1"/>
    </source>
</evidence>
<dbReference type="Proteomes" id="UP001221898">
    <property type="component" value="Unassembled WGS sequence"/>
</dbReference>
<evidence type="ECO:0000256" key="1">
    <source>
        <dbReference type="SAM" id="MobiDB-lite"/>
    </source>
</evidence>
<reference evidence="2" key="1">
    <citation type="journal article" date="2023" name="Science">
        <title>Genome structures resolve the early diversification of teleost fishes.</title>
        <authorList>
            <person name="Parey E."/>
            <person name="Louis A."/>
            <person name="Montfort J."/>
            <person name="Bouchez O."/>
            <person name="Roques C."/>
            <person name="Iampietro C."/>
            <person name="Lluch J."/>
            <person name="Castinel A."/>
            <person name="Donnadieu C."/>
            <person name="Desvignes T."/>
            <person name="Floi Bucao C."/>
            <person name="Jouanno E."/>
            <person name="Wen M."/>
            <person name="Mejri S."/>
            <person name="Dirks R."/>
            <person name="Jansen H."/>
            <person name="Henkel C."/>
            <person name="Chen W.J."/>
            <person name="Zahm M."/>
            <person name="Cabau C."/>
            <person name="Klopp C."/>
            <person name="Thompson A.W."/>
            <person name="Robinson-Rechavi M."/>
            <person name="Braasch I."/>
            <person name="Lecointre G."/>
            <person name="Bobe J."/>
            <person name="Postlethwait J.H."/>
            <person name="Berthelot C."/>
            <person name="Roest Crollius H."/>
            <person name="Guiguen Y."/>
        </authorList>
    </citation>
    <scope>NUCLEOTIDE SEQUENCE</scope>
    <source>
        <strain evidence="2">NC1722</strain>
    </source>
</reference>
<dbReference type="EMBL" id="JAINUG010000062">
    <property type="protein sequence ID" value="KAJ8402683.1"/>
    <property type="molecule type" value="Genomic_DNA"/>
</dbReference>
<organism evidence="2 3">
    <name type="scientific">Aldrovandia affinis</name>
    <dbReference type="NCBI Taxonomy" id="143900"/>
    <lineage>
        <taxon>Eukaryota</taxon>
        <taxon>Metazoa</taxon>
        <taxon>Chordata</taxon>
        <taxon>Craniata</taxon>
        <taxon>Vertebrata</taxon>
        <taxon>Euteleostomi</taxon>
        <taxon>Actinopterygii</taxon>
        <taxon>Neopterygii</taxon>
        <taxon>Teleostei</taxon>
        <taxon>Notacanthiformes</taxon>
        <taxon>Halosauridae</taxon>
        <taxon>Aldrovandia</taxon>
    </lineage>
</organism>
<gene>
    <name evidence="2" type="ORF">AAFF_G00363550</name>
</gene>
<evidence type="ECO:0000313" key="3">
    <source>
        <dbReference type="Proteomes" id="UP001221898"/>
    </source>
</evidence>
<feature type="compositionally biased region" description="Gly residues" evidence="1">
    <location>
        <begin position="21"/>
        <end position="35"/>
    </location>
</feature>
<comment type="caution">
    <text evidence="2">The sequence shown here is derived from an EMBL/GenBank/DDBJ whole genome shotgun (WGS) entry which is preliminary data.</text>
</comment>
<dbReference type="AlphaFoldDB" id="A0AAD7SHN3"/>
<protein>
    <submittedName>
        <fullName evidence="2">Uncharacterized protein</fullName>
    </submittedName>
</protein>
<sequence>MSLAQQAPLTPSSRAEEVARLGGGGQERTGHGGEPGPTECGSRPPRDQRGEVLLSILPQDPIPLQERSNYPHFFQASINSMAPIKPREVWFLTAGGRMPVGDAWKERDPEVILRWKRRVCLTLPRLFDLRCPALLSL</sequence>
<keyword evidence="3" id="KW-1185">Reference proteome</keyword>
<name>A0AAD7SHN3_9TELE</name>
<accession>A0AAD7SHN3</accession>
<proteinExistence type="predicted"/>
<feature type="region of interest" description="Disordered" evidence="1">
    <location>
        <begin position="1"/>
        <end position="48"/>
    </location>
</feature>